<comment type="caution">
    <text evidence="3">The sequence shown here is derived from an EMBL/GenBank/DDBJ whole genome shotgun (WGS) entry which is preliminary data.</text>
</comment>
<evidence type="ECO:0000256" key="1">
    <source>
        <dbReference type="SAM" id="Phobius"/>
    </source>
</evidence>
<feature type="transmembrane region" description="Helical" evidence="1">
    <location>
        <begin position="202"/>
        <end position="221"/>
    </location>
</feature>
<organism evidence="3 4">
    <name type="scientific">Lederbergia citrisecunda</name>
    <dbReference type="NCBI Taxonomy" id="2833583"/>
    <lineage>
        <taxon>Bacteria</taxon>
        <taxon>Bacillati</taxon>
        <taxon>Bacillota</taxon>
        <taxon>Bacilli</taxon>
        <taxon>Bacillales</taxon>
        <taxon>Bacillaceae</taxon>
        <taxon>Lederbergia</taxon>
    </lineage>
</organism>
<dbReference type="Pfam" id="PF05569">
    <property type="entry name" value="Peptidase_M56"/>
    <property type="match status" value="1"/>
</dbReference>
<feature type="transmembrane region" description="Helical" evidence="1">
    <location>
        <begin position="291"/>
        <end position="310"/>
    </location>
</feature>
<name>A0A942TP71_9BACI</name>
<dbReference type="InterPro" id="IPR008756">
    <property type="entry name" value="Peptidase_M56"/>
</dbReference>
<gene>
    <name evidence="3" type="ORF">KHA93_16165</name>
</gene>
<feature type="transmembrane region" description="Helical" evidence="1">
    <location>
        <begin position="118"/>
        <end position="138"/>
    </location>
</feature>
<evidence type="ECO:0000313" key="4">
    <source>
        <dbReference type="Proteomes" id="UP000682713"/>
    </source>
</evidence>
<dbReference type="RefSeq" id="WP_213111679.1">
    <property type="nucleotide sequence ID" value="NZ_JAGYPJ010000001.1"/>
</dbReference>
<accession>A0A942TP71</accession>
<keyword evidence="1" id="KW-1133">Transmembrane helix</keyword>
<feature type="transmembrane region" description="Helical" evidence="1">
    <location>
        <begin position="35"/>
        <end position="54"/>
    </location>
</feature>
<dbReference type="PANTHER" id="PTHR34978">
    <property type="entry name" value="POSSIBLE SENSOR-TRANSDUCER PROTEIN BLAR"/>
    <property type="match status" value="1"/>
</dbReference>
<evidence type="ECO:0000259" key="2">
    <source>
        <dbReference type="Pfam" id="PF05569"/>
    </source>
</evidence>
<feature type="domain" description="Peptidase M56" evidence="2">
    <location>
        <begin position="7"/>
        <end position="282"/>
    </location>
</feature>
<reference evidence="3 4" key="1">
    <citation type="submission" date="2021-05" db="EMBL/GenBank/DDBJ databases">
        <title>Novel Bacillus species.</title>
        <authorList>
            <person name="Liu G."/>
        </authorList>
    </citation>
    <scope>NUCLEOTIDE SEQUENCE [LARGE SCALE GENOMIC DNA]</scope>
    <source>
        <strain evidence="3 4">FJAT-49732</strain>
    </source>
</reference>
<dbReference type="CDD" id="cd07341">
    <property type="entry name" value="M56_BlaR1_MecR1_like"/>
    <property type="match status" value="1"/>
</dbReference>
<evidence type="ECO:0000313" key="3">
    <source>
        <dbReference type="EMBL" id="MBS4201175.1"/>
    </source>
</evidence>
<keyword evidence="4" id="KW-1185">Reference proteome</keyword>
<proteinExistence type="predicted"/>
<protein>
    <recommendedName>
        <fullName evidence="2">Peptidase M56 domain-containing protein</fullName>
    </recommendedName>
</protein>
<dbReference type="Proteomes" id="UP000682713">
    <property type="component" value="Unassembled WGS sequence"/>
</dbReference>
<dbReference type="EMBL" id="JAGYPJ010000001">
    <property type="protein sequence ID" value="MBS4201175.1"/>
    <property type="molecule type" value="Genomic_DNA"/>
</dbReference>
<feature type="transmembrane region" description="Helical" evidence="1">
    <location>
        <begin position="6"/>
        <end position="28"/>
    </location>
</feature>
<dbReference type="AlphaFoldDB" id="A0A942TP71"/>
<dbReference type="InterPro" id="IPR052173">
    <property type="entry name" value="Beta-lactam_resp_regulator"/>
</dbReference>
<keyword evidence="1" id="KW-0812">Transmembrane</keyword>
<sequence>MSELFLSVLDMSLTASYVILVVILIRLLLKKAPKVISYALWGVVAFRLVVPFTFESVFSLLPRNRERNPIPQDSIHQQSPQINSGIEVVDSFVGGPLPAQTAGNSVNHLQNYLQIGSYIWVLCMIALLIYSLVSVLLLKKQLKNAQLIEQNIYEAENLKTPFVLGLIRPKIYLPVGLHAEERSYILLHEQTHIKRYDHIIKLVAFLVLSVHWFNPLVWVAFMLMSRDMEFSCDERVLKNLNYDTYIKKSYASSLLSLATDRRILNGSPLAFGEGNVKGRIKNVLNYRKPRFWVLAFSITIMIAVGIGLIANPKIKVIDDLEQITSSKNISSGEEVYFELPEKSAADILRDLANQQFTIKGNQVSDDDQETVEAFGTAFVNLYTGAIAEQKAVSFKNYISNENLLKFTNKMLELEQRQELKGGIGVIFGLENEFKEVEFKRFDGNLYYVSLPFSNRGSGMNFKMLVQAENKALKMVDLYFGNKDGVDTIVTGHPADRKLHGPKLWDDQVWVDGVFEKLEKYESELNS</sequence>
<keyword evidence="1" id="KW-0472">Membrane</keyword>
<dbReference type="PANTHER" id="PTHR34978:SF3">
    <property type="entry name" value="SLR0241 PROTEIN"/>
    <property type="match status" value="1"/>
</dbReference>